<reference evidence="1 2" key="1">
    <citation type="submission" date="2019-10" db="EMBL/GenBank/DDBJ databases">
        <title>Assembly and Annotation for the nematode Trichostrongylus colubriformis.</title>
        <authorList>
            <person name="Martin J."/>
        </authorList>
    </citation>
    <scope>NUCLEOTIDE SEQUENCE [LARGE SCALE GENOMIC DNA]</scope>
    <source>
        <strain evidence="1">G859</strain>
        <tissue evidence="1">Whole worm</tissue>
    </source>
</reference>
<accession>A0AAN8IDQ8</accession>
<dbReference type="EMBL" id="WIXE01024706">
    <property type="protein sequence ID" value="KAK5965358.1"/>
    <property type="molecule type" value="Genomic_DNA"/>
</dbReference>
<protein>
    <submittedName>
        <fullName evidence="1">Uncharacterized protein</fullName>
    </submittedName>
</protein>
<organism evidence="1 2">
    <name type="scientific">Trichostrongylus colubriformis</name>
    <name type="common">Black scour worm</name>
    <dbReference type="NCBI Taxonomy" id="6319"/>
    <lineage>
        <taxon>Eukaryota</taxon>
        <taxon>Metazoa</taxon>
        <taxon>Ecdysozoa</taxon>
        <taxon>Nematoda</taxon>
        <taxon>Chromadorea</taxon>
        <taxon>Rhabditida</taxon>
        <taxon>Rhabditina</taxon>
        <taxon>Rhabditomorpha</taxon>
        <taxon>Strongyloidea</taxon>
        <taxon>Trichostrongylidae</taxon>
        <taxon>Trichostrongylus</taxon>
    </lineage>
</organism>
<gene>
    <name evidence="1" type="ORF">GCK32_011604</name>
</gene>
<comment type="caution">
    <text evidence="1">The sequence shown here is derived from an EMBL/GenBank/DDBJ whole genome shotgun (WGS) entry which is preliminary data.</text>
</comment>
<dbReference type="Proteomes" id="UP001331761">
    <property type="component" value="Unassembled WGS sequence"/>
</dbReference>
<evidence type="ECO:0000313" key="2">
    <source>
        <dbReference type="Proteomes" id="UP001331761"/>
    </source>
</evidence>
<sequence>MAPTVKIIEIGKKPRKLLDEICECVSEFLIVMTHTFLYRFGGYSSVEFRDYSFGSSVAAKTDFLVFDSTPPPCERIRDASVPLVSQIHDNGSKLVRRLSYGVEQGPFQRSERSKFSGVSFSWLHLVQLLVQL</sequence>
<evidence type="ECO:0000313" key="1">
    <source>
        <dbReference type="EMBL" id="KAK5965358.1"/>
    </source>
</evidence>
<proteinExistence type="predicted"/>
<keyword evidence="2" id="KW-1185">Reference proteome</keyword>
<dbReference type="AlphaFoldDB" id="A0AAN8IDQ8"/>
<name>A0AAN8IDQ8_TRICO</name>